<organism evidence="1 2">
    <name type="scientific">Gracilibacillus pellucidus</name>
    <dbReference type="NCBI Taxonomy" id="3095368"/>
    <lineage>
        <taxon>Bacteria</taxon>
        <taxon>Bacillati</taxon>
        <taxon>Bacillota</taxon>
        <taxon>Bacilli</taxon>
        <taxon>Bacillales</taxon>
        <taxon>Bacillaceae</taxon>
        <taxon>Gracilibacillus</taxon>
    </lineage>
</organism>
<evidence type="ECO:0000313" key="1">
    <source>
        <dbReference type="EMBL" id="MDX8044877.1"/>
    </source>
</evidence>
<proteinExistence type="predicted"/>
<accession>A0ACC6M2B7</accession>
<keyword evidence="2" id="KW-1185">Reference proteome</keyword>
<comment type="caution">
    <text evidence="1">The sequence shown here is derived from an EMBL/GenBank/DDBJ whole genome shotgun (WGS) entry which is preliminary data.</text>
</comment>
<protein>
    <submittedName>
        <fullName evidence="1">YkyA family protein</fullName>
    </submittedName>
</protein>
<reference evidence="1" key="1">
    <citation type="submission" date="2023-11" db="EMBL/GenBank/DDBJ databases">
        <title>Gracilibacillus pellucida a moderately halophilic bacterium isolated from saline soil in Xinjiang province.</title>
        <authorList>
            <person name="Zhang Z."/>
            <person name="Tan F."/>
            <person name="Wang Y."/>
            <person name="Xia M."/>
        </authorList>
    </citation>
    <scope>NUCLEOTIDE SEQUENCE</scope>
    <source>
        <strain evidence="1">S3-1-1</strain>
    </source>
</reference>
<evidence type="ECO:0000313" key="2">
    <source>
        <dbReference type="Proteomes" id="UP001277972"/>
    </source>
</evidence>
<dbReference type="Proteomes" id="UP001277972">
    <property type="component" value="Unassembled WGS sequence"/>
</dbReference>
<dbReference type="EMBL" id="JAWZSR010000001">
    <property type="protein sequence ID" value="MDX8044877.1"/>
    <property type="molecule type" value="Genomic_DNA"/>
</dbReference>
<gene>
    <name evidence="1" type="ORF">SH601_02660</name>
</gene>
<sequence>MKRLLLTCLLLSFVLAGCSGDSVANNMYNHLEKTIELEQPFVDGQAPFTALEEQEQDLYDQIINLTADEMDEIQTLADEAISTVAERKELLQTEAEAMEEAEEEFDLVKRFTDDLDDESKSVAEDMVEAMDNRYEAYQQLNEAYLSSLEEDMTLYELFKDEDLTEEDLREQTDQVNAAYDEVLSINTEFNEWTDTYNQLKQDFYDTTELNVVYE</sequence>
<name>A0ACC6M2B7_9BACI</name>